<evidence type="ECO:0000313" key="1">
    <source>
        <dbReference type="EMBL" id="MPM23312.1"/>
    </source>
</evidence>
<sequence length="149" mass="15406">MDIVNTAALASAVGAAQGTAAATAVSATAAPDALAAARFSEIMAQPVAIPQAADVAQTAAASSLPPAPALSADASVGDRILNGMHKVSEDFRHSFDSVNKMLDATGNNLNVREMLKLQLQLTQVTFQFDMVGKAVSRSTQNLDQLVRVQ</sequence>
<dbReference type="NCBIfam" id="TIGR02497">
    <property type="entry name" value="yscI_hrpB_dom"/>
    <property type="match status" value="1"/>
</dbReference>
<dbReference type="AlphaFoldDB" id="A0A644Y3Z7"/>
<gene>
    <name evidence="1" type="ORF">SDC9_69783</name>
</gene>
<dbReference type="Pfam" id="PF17001">
    <property type="entry name" value="T3SS_basalb_I"/>
    <property type="match status" value="1"/>
</dbReference>
<name>A0A644Y3Z7_9ZZZZ</name>
<reference evidence="1" key="1">
    <citation type="submission" date="2019-08" db="EMBL/GenBank/DDBJ databases">
        <authorList>
            <person name="Kucharzyk K."/>
            <person name="Murdoch R.W."/>
            <person name="Higgins S."/>
            <person name="Loffler F."/>
        </authorList>
    </citation>
    <scope>NUCLEOTIDE SEQUENCE</scope>
</reference>
<comment type="caution">
    <text evidence="1">The sequence shown here is derived from an EMBL/GenBank/DDBJ whole genome shotgun (WGS) entry which is preliminary data.</text>
</comment>
<accession>A0A644Y3Z7</accession>
<proteinExistence type="predicted"/>
<dbReference type="InterPro" id="IPR012670">
    <property type="entry name" value="T3SS_YscI/HrpB"/>
</dbReference>
<evidence type="ECO:0008006" key="2">
    <source>
        <dbReference type="Google" id="ProtNLM"/>
    </source>
</evidence>
<protein>
    <recommendedName>
        <fullName evidence="2">EscI/YscI/HrpB family type III secretion system inner rod protein</fullName>
    </recommendedName>
</protein>
<organism evidence="1">
    <name type="scientific">bioreactor metagenome</name>
    <dbReference type="NCBI Taxonomy" id="1076179"/>
    <lineage>
        <taxon>unclassified sequences</taxon>
        <taxon>metagenomes</taxon>
        <taxon>ecological metagenomes</taxon>
    </lineage>
</organism>
<dbReference type="EMBL" id="VSSQ01004001">
    <property type="protein sequence ID" value="MPM23312.1"/>
    <property type="molecule type" value="Genomic_DNA"/>
</dbReference>
<dbReference type="GO" id="GO:0030254">
    <property type="term" value="P:protein secretion by the type III secretion system"/>
    <property type="evidence" value="ECO:0007669"/>
    <property type="project" value="InterPro"/>
</dbReference>